<organism evidence="1 2">
    <name type="scientific">Camelina sativa</name>
    <name type="common">False flax</name>
    <name type="synonym">Myagrum sativum</name>
    <dbReference type="NCBI Taxonomy" id="90675"/>
    <lineage>
        <taxon>Eukaryota</taxon>
        <taxon>Viridiplantae</taxon>
        <taxon>Streptophyta</taxon>
        <taxon>Embryophyta</taxon>
        <taxon>Tracheophyta</taxon>
        <taxon>Spermatophyta</taxon>
        <taxon>Magnoliopsida</taxon>
        <taxon>eudicotyledons</taxon>
        <taxon>Gunneridae</taxon>
        <taxon>Pentapetalae</taxon>
        <taxon>rosids</taxon>
        <taxon>malvids</taxon>
        <taxon>Brassicales</taxon>
        <taxon>Brassicaceae</taxon>
        <taxon>Camelineae</taxon>
        <taxon>Camelina</taxon>
    </lineage>
</organism>
<evidence type="ECO:0000313" key="1">
    <source>
        <dbReference type="Proteomes" id="UP000694864"/>
    </source>
</evidence>
<dbReference type="Proteomes" id="UP000694864">
    <property type="component" value="Chromosome 12"/>
</dbReference>
<name>A0ABM1QQI1_CAMSA</name>
<proteinExistence type="predicted"/>
<reference evidence="1" key="1">
    <citation type="journal article" date="2014" name="Nat. Commun.">
        <title>The emerging biofuel crop Camelina sativa retains a highly undifferentiated hexaploid genome structure.</title>
        <authorList>
            <person name="Kagale S."/>
            <person name="Koh C."/>
            <person name="Nixon J."/>
            <person name="Bollina V."/>
            <person name="Clarke W.E."/>
            <person name="Tuteja R."/>
            <person name="Spillane C."/>
            <person name="Robinson S.J."/>
            <person name="Links M.G."/>
            <person name="Clarke C."/>
            <person name="Higgins E.E."/>
            <person name="Huebert T."/>
            <person name="Sharpe A.G."/>
            <person name="Parkin I.A."/>
        </authorList>
    </citation>
    <scope>NUCLEOTIDE SEQUENCE [LARGE SCALE GENOMIC DNA]</scope>
    <source>
        <strain evidence="1">cv. DH55</strain>
    </source>
</reference>
<dbReference type="GeneID" id="104733180"/>
<evidence type="ECO:0000313" key="2">
    <source>
        <dbReference type="RefSeq" id="XP_019089019.1"/>
    </source>
</evidence>
<keyword evidence="1" id="KW-1185">Reference proteome</keyword>
<protein>
    <submittedName>
        <fullName evidence="2">Uncharacterized protein LOC104733180</fullName>
    </submittedName>
</protein>
<gene>
    <name evidence="2" type="primary">LOC104733180</name>
</gene>
<reference evidence="2" key="2">
    <citation type="submission" date="2025-08" db="UniProtKB">
        <authorList>
            <consortium name="RefSeq"/>
        </authorList>
    </citation>
    <scope>IDENTIFICATION</scope>
    <source>
        <tissue evidence="2">Leaf</tissue>
    </source>
</reference>
<accession>A0ABM1QQI1</accession>
<dbReference type="PANTHER" id="PTHR14379:SF19">
    <property type="entry name" value="ENDONUCLEASE OR GLYCOSYL HYDROLASE-RELATED"/>
    <property type="match status" value="1"/>
</dbReference>
<dbReference type="PANTHER" id="PTHR14379">
    <property type="entry name" value="LIMKAIN B LKAP"/>
    <property type="match status" value="1"/>
</dbReference>
<sequence>MVISNSRIFGCMRDFIQSSFNLLHPFPNGSLLQSFFQSDSDSGELEEDNSGEYPFCEQPFSICSVCGYKTYFHWAERFTIDSAFERFTMHLDSTSHQQKLSALLPISRRLQYLSASINEPLEKNLEAVTSVFWDPRTCPVPPGCDPRRFGLCIKRFLGNQGYSGPLTITAIGVLTDDVPPFILEGVYSSGVSLNNAFGDRAFSETLDGLITGFTLKNEPPANIMVISDGKYFTSKYAFGLELSGYNILRCDSLESIFSLPDSGALEDDECIDEMSESAFWICSICDMGKRYQGFQNFSSHVLSRQHSLQWEKWHLCSGQWAKANDVPPFILEGVYSSGVSLNNAFGDRAFSETLDGLITGFTLKNEPPANIMVISDGKYFTSKYAFGLELSGYNILRCDSLESIFSLPDSGALEDDECIDEMSESAFWICSICDMGKRYQGFQNFSSHVLSRQHSLQWEKWHLCSGQWAKASIRRLASFEFTLIHISFAINVT</sequence>
<dbReference type="InterPro" id="IPR024768">
    <property type="entry name" value="Marf1"/>
</dbReference>
<dbReference type="CDD" id="cd10910">
    <property type="entry name" value="PIN_limkain_b1_N_like"/>
    <property type="match status" value="1"/>
</dbReference>
<dbReference type="RefSeq" id="XP_019089019.1">
    <property type="nucleotide sequence ID" value="XM_019233474.1"/>
</dbReference>